<name>A0A7Y4IK46_MYXXA</name>
<evidence type="ECO:0000256" key="1">
    <source>
        <dbReference type="SAM" id="MobiDB-lite"/>
    </source>
</evidence>
<feature type="region of interest" description="Disordered" evidence="1">
    <location>
        <begin position="1"/>
        <end position="20"/>
    </location>
</feature>
<organism evidence="3 4">
    <name type="scientific">Myxococcus xanthus</name>
    <dbReference type="NCBI Taxonomy" id="34"/>
    <lineage>
        <taxon>Bacteria</taxon>
        <taxon>Pseudomonadati</taxon>
        <taxon>Myxococcota</taxon>
        <taxon>Myxococcia</taxon>
        <taxon>Myxococcales</taxon>
        <taxon>Cystobacterineae</taxon>
        <taxon>Myxococcaceae</taxon>
        <taxon>Myxococcus</taxon>
    </lineage>
</organism>
<keyword evidence="2" id="KW-0472">Membrane</keyword>
<evidence type="ECO:0000256" key="2">
    <source>
        <dbReference type="SAM" id="Phobius"/>
    </source>
</evidence>
<comment type="caution">
    <text evidence="3">The sequence shown here is derived from an EMBL/GenBank/DDBJ whole genome shotgun (WGS) entry which is preliminary data.</text>
</comment>
<accession>A0A7Y4IK46</accession>
<feature type="transmembrane region" description="Helical" evidence="2">
    <location>
        <begin position="483"/>
        <end position="505"/>
    </location>
</feature>
<reference evidence="3 4" key="1">
    <citation type="submission" date="2020-05" db="EMBL/GenBank/DDBJ databases">
        <authorList>
            <person name="Whitworth D."/>
        </authorList>
    </citation>
    <scope>NUCLEOTIDE SEQUENCE [LARGE SCALE GENOMIC DNA]</scope>
    <source>
        <strain evidence="3 4">AM005</strain>
    </source>
</reference>
<protein>
    <submittedName>
        <fullName evidence="3">Uncharacterized protein</fullName>
    </submittedName>
</protein>
<evidence type="ECO:0000313" key="3">
    <source>
        <dbReference type="EMBL" id="NOJ80748.1"/>
    </source>
</evidence>
<evidence type="ECO:0000313" key="4">
    <source>
        <dbReference type="Proteomes" id="UP000533080"/>
    </source>
</evidence>
<dbReference type="AlphaFoldDB" id="A0A7Y4IK46"/>
<keyword evidence="2" id="KW-1133">Transmembrane helix</keyword>
<feature type="region of interest" description="Disordered" evidence="1">
    <location>
        <begin position="154"/>
        <end position="180"/>
    </location>
</feature>
<sequence length="535" mass="58205">MRHAADQLGDGRDVHARGGQRMVSHPVKLRGLVFDGATGAPLAAQRGAPAFVERQDQEFVQAIFGELRSEEGRKALADTLISDGALNPQGLKLLQPVHGVFNVALLEACCDVFGEPRVEATRIDSAGLVIRRVGAGNTREAWVRRDGKVAGWVVLDGEEQERDPDPGRREGPQGPGPADVRRELLRLMRATSRDQETVTSLFIAPPDACAAAKRTVLYGLLQVASSEAPEGASSTAPAFDDAQVRSLLSPYFAAGKTVDWTGLEGLSVTYQDVAQRRLPQAKHDKLALFIDFLRGLVAVFDAFKVPALMTAMNRVQLDYGNGQKRPAGTALSGLADVLVQGKTGTVALPRSWTHPNASEAAQLLQAAKAATAPRMRDLIPPERRFERRGSRYVARAFVRVRREDGCPPAIVWSEESAPFTIAAWHERGKRPPVLIPLPSLKDLSAFKPNVTFQVPPGMNELLNKNSPKDFLEGSASPPAGQGIGWLCGFNIPIITLCAFIVLNLFLSMLNIVFFWIALIKICIPIPASLRERFED</sequence>
<keyword evidence="2" id="KW-0812">Transmembrane</keyword>
<dbReference type="EMBL" id="JABFNT010000066">
    <property type="protein sequence ID" value="NOJ80748.1"/>
    <property type="molecule type" value="Genomic_DNA"/>
</dbReference>
<proteinExistence type="predicted"/>
<gene>
    <name evidence="3" type="ORF">HNV28_20865</name>
</gene>
<dbReference type="Proteomes" id="UP000533080">
    <property type="component" value="Unassembled WGS sequence"/>
</dbReference>